<reference evidence="2 3" key="1">
    <citation type="submission" date="2024-10" db="EMBL/GenBank/DDBJ databases">
        <authorList>
            <person name="Kim D."/>
        </authorList>
    </citation>
    <scope>NUCLEOTIDE SEQUENCE [LARGE SCALE GENOMIC DNA]</scope>
    <source>
        <strain evidence="2">BH-2024</strain>
    </source>
</reference>
<evidence type="ECO:0000313" key="2">
    <source>
        <dbReference type="EMBL" id="KAL3074635.1"/>
    </source>
</evidence>
<dbReference type="Proteomes" id="UP001620626">
    <property type="component" value="Unassembled WGS sequence"/>
</dbReference>
<name>A0ABD2IAS1_9BILA</name>
<gene>
    <name evidence="2" type="ORF">niasHT_033662</name>
</gene>
<feature type="region of interest" description="Disordered" evidence="1">
    <location>
        <begin position="232"/>
        <end position="278"/>
    </location>
</feature>
<proteinExistence type="predicted"/>
<feature type="compositionally biased region" description="Polar residues" evidence="1">
    <location>
        <begin position="252"/>
        <end position="263"/>
    </location>
</feature>
<organism evidence="2 3">
    <name type="scientific">Heterodera trifolii</name>
    <dbReference type="NCBI Taxonomy" id="157864"/>
    <lineage>
        <taxon>Eukaryota</taxon>
        <taxon>Metazoa</taxon>
        <taxon>Ecdysozoa</taxon>
        <taxon>Nematoda</taxon>
        <taxon>Chromadorea</taxon>
        <taxon>Rhabditida</taxon>
        <taxon>Tylenchina</taxon>
        <taxon>Tylenchomorpha</taxon>
        <taxon>Tylenchoidea</taxon>
        <taxon>Heteroderidae</taxon>
        <taxon>Heteroderinae</taxon>
        <taxon>Heterodera</taxon>
    </lineage>
</organism>
<feature type="compositionally biased region" description="Low complexity" evidence="1">
    <location>
        <begin position="232"/>
        <end position="251"/>
    </location>
</feature>
<evidence type="ECO:0000313" key="3">
    <source>
        <dbReference type="Proteomes" id="UP001620626"/>
    </source>
</evidence>
<protein>
    <submittedName>
        <fullName evidence="2">Uncharacterized protein</fullName>
    </submittedName>
</protein>
<feature type="region of interest" description="Disordered" evidence="1">
    <location>
        <begin position="90"/>
        <end position="109"/>
    </location>
</feature>
<comment type="caution">
    <text evidence="2">The sequence shown here is derived from an EMBL/GenBank/DDBJ whole genome shotgun (WGS) entry which is preliminary data.</text>
</comment>
<accession>A0ABD2IAS1</accession>
<feature type="compositionally biased region" description="Basic residues" evidence="1">
    <location>
        <begin position="264"/>
        <end position="278"/>
    </location>
</feature>
<evidence type="ECO:0000256" key="1">
    <source>
        <dbReference type="SAM" id="MobiDB-lite"/>
    </source>
</evidence>
<feature type="region of interest" description="Disordered" evidence="1">
    <location>
        <begin position="1"/>
        <end position="22"/>
    </location>
</feature>
<sequence>MRPPKRAPLKKKDSTPISSVPDGLGEIFSRYMFNIGKIEQRVRSEPSNGIVINCATGEYEFDPELCNARSDEELVETVRRLERQPKFGRSVFSSVAPDPGQKNKALQAQWHEFNKQFEEEFNNKNKGNKAQKTVKTEGEMRPIKKRKPFSKRAVSPPSSSSNSSSDDRSTTSPATDSSLDSKEDLLPNCSSSSSSVVRPVEKFRKFWALAFPPSQKPSASWAKDRKMLSSIRGGCSSSSALASSSSASSCSNTAPTVCSTRSYKSPKKNATKRHKANP</sequence>
<keyword evidence="3" id="KW-1185">Reference proteome</keyword>
<dbReference type="AlphaFoldDB" id="A0ABD2IAS1"/>
<dbReference type="EMBL" id="JBICBT010001293">
    <property type="protein sequence ID" value="KAL3074635.1"/>
    <property type="molecule type" value="Genomic_DNA"/>
</dbReference>
<feature type="compositionally biased region" description="Low complexity" evidence="1">
    <location>
        <begin position="155"/>
        <end position="178"/>
    </location>
</feature>
<feature type="region of interest" description="Disordered" evidence="1">
    <location>
        <begin position="118"/>
        <end position="197"/>
    </location>
</feature>